<evidence type="ECO:0000313" key="1">
    <source>
        <dbReference type="EMBL" id="BEH90307.1"/>
    </source>
</evidence>
<accession>A0ABN6Z8Z9</accession>
<organism evidence="1 2">
    <name type="scientific">Turicibacter faecis</name>
    <dbReference type="NCBI Taxonomy" id="2963365"/>
    <lineage>
        <taxon>Bacteria</taxon>
        <taxon>Bacillati</taxon>
        <taxon>Bacillota</taxon>
        <taxon>Erysipelotrichia</taxon>
        <taxon>Erysipelotrichales</taxon>
        <taxon>Turicibacteraceae</taxon>
        <taxon>Turicibacter</taxon>
    </lineage>
</organism>
<dbReference type="Proteomes" id="UP001432099">
    <property type="component" value="Chromosome"/>
</dbReference>
<sequence>MKNKHEVESIEVKLLKMIEQHEITEDDYNLITKYLKKVKNDLKKQ</sequence>
<name>A0ABN6Z8Z9_9FIRM</name>
<keyword evidence="2" id="KW-1185">Reference proteome</keyword>
<reference evidence="1" key="1">
    <citation type="journal article" date="2024" name="Int. J. Syst. Evol. Microbiol.">
        <title>Turicibacter faecis sp. nov., isolated from faeces of heart failure mouse model.</title>
        <authorList>
            <person name="Imamura Y."/>
            <person name="Motooka D."/>
            <person name="Nakajima Y."/>
            <person name="Ito S."/>
            <person name="Kitakaze M."/>
            <person name="Iida T."/>
            <person name="Nakamura S."/>
        </authorList>
    </citation>
    <scope>NUCLEOTIDE SEQUENCE</scope>
    <source>
        <strain evidence="1">TC023</strain>
    </source>
</reference>
<proteinExistence type="predicted"/>
<gene>
    <name evidence="1" type="ORF">T23_04090</name>
</gene>
<dbReference type="RefSeq" id="WP_161830936.1">
    <property type="nucleotide sequence ID" value="NZ_AP028127.1"/>
</dbReference>
<dbReference type="EMBL" id="AP028127">
    <property type="protein sequence ID" value="BEH90307.1"/>
    <property type="molecule type" value="Genomic_DNA"/>
</dbReference>
<protein>
    <submittedName>
        <fullName evidence="1">Uncharacterized protein</fullName>
    </submittedName>
</protein>
<evidence type="ECO:0000313" key="2">
    <source>
        <dbReference type="Proteomes" id="UP001432099"/>
    </source>
</evidence>